<dbReference type="GO" id="GO:0000724">
    <property type="term" value="P:double-strand break repair via homologous recombination"/>
    <property type="evidence" value="ECO:0007669"/>
    <property type="project" value="TreeGrafter"/>
</dbReference>
<protein>
    <recommendedName>
        <fullName evidence="4">Structural maintenance of chromosomes protein 5</fullName>
    </recommendedName>
</protein>
<evidence type="ECO:0000256" key="8">
    <source>
        <dbReference type="ARBA" id="ARBA00023054"/>
    </source>
</evidence>
<evidence type="ECO:0000256" key="5">
    <source>
        <dbReference type="ARBA" id="ARBA00022454"/>
    </source>
</evidence>
<comment type="similarity">
    <text evidence="3">Belongs to the SMC family. SMC5 subfamily.</text>
</comment>
<feature type="compositionally biased region" description="Basic and acidic residues" evidence="11">
    <location>
        <begin position="1"/>
        <end position="19"/>
    </location>
</feature>
<dbReference type="InterPro" id="IPR003395">
    <property type="entry name" value="RecF/RecN/SMC_N"/>
</dbReference>
<dbReference type="Pfam" id="PF02463">
    <property type="entry name" value="SMC_N"/>
    <property type="match status" value="1"/>
</dbReference>
<feature type="coiled-coil region" evidence="10">
    <location>
        <begin position="667"/>
        <end position="774"/>
    </location>
</feature>
<keyword evidence="5" id="KW-0158">Chromosome</keyword>
<name>A0A507EQH2_9FUNG</name>
<evidence type="ECO:0000256" key="7">
    <source>
        <dbReference type="ARBA" id="ARBA00022840"/>
    </source>
</evidence>
<feature type="domain" description="RecF/RecN/SMC N-terminal" evidence="12">
    <location>
        <begin position="53"/>
        <end position="1063"/>
    </location>
</feature>
<dbReference type="Gene3D" id="3.40.50.300">
    <property type="entry name" value="P-loop containing nucleotide triphosphate hydrolases"/>
    <property type="match status" value="2"/>
</dbReference>
<feature type="coiled-coil region" evidence="10">
    <location>
        <begin position="870"/>
        <end position="939"/>
    </location>
</feature>
<dbReference type="STRING" id="246404.A0A507EQH2"/>
<dbReference type="PANTHER" id="PTHR45916">
    <property type="entry name" value="STRUCTURAL MAINTENANCE OF CHROMOSOMES PROTEIN 5"/>
    <property type="match status" value="1"/>
</dbReference>
<feature type="coiled-coil region" evidence="10">
    <location>
        <begin position="332"/>
        <end position="394"/>
    </location>
</feature>
<organism evidence="13 14">
    <name type="scientific">Chytriomyces confervae</name>
    <dbReference type="NCBI Taxonomy" id="246404"/>
    <lineage>
        <taxon>Eukaryota</taxon>
        <taxon>Fungi</taxon>
        <taxon>Fungi incertae sedis</taxon>
        <taxon>Chytridiomycota</taxon>
        <taxon>Chytridiomycota incertae sedis</taxon>
        <taxon>Chytridiomycetes</taxon>
        <taxon>Chytridiales</taxon>
        <taxon>Chytriomycetaceae</taxon>
        <taxon>Chytriomyces</taxon>
    </lineage>
</organism>
<comment type="subcellular location">
    <subcellularLocation>
        <location evidence="2">Chromosome</location>
    </subcellularLocation>
    <subcellularLocation>
        <location evidence="1">Nucleus</location>
    </subcellularLocation>
</comment>
<evidence type="ECO:0000256" key="1">
    <source>
        <dbReference type="ARBA" id="ARBA00004123"/>
    </source>
</evidence>
<dbReference type="FunFam" id="3.40.50.300:FF:001301">
    <property type="entry name" value="Structural maintenance of chromosomes 5"/>
    <property type="match status" value="1"/>
</dbReference>
<gene>
    <name evidence="13" type="ORF">CcCBS67573_g07861</name>
</gene>
<accession>A0A507EQH2</accession>
<evidence type="ECO:0000256" key="4">
    <source>
        <dbReference type="ARBA" id="ARBA00018687"/>
    </source>
</evidence>
<evidence type="ECO:0000259" key="12">
    <source>
        <dbReference type="Pfam" id="PF02463"/>
    </source>
</evidence>
<dbReference type="InterPro" id="IPR027417">
    <property type="entry name" value="P-loop_NTPase"/>
</dbReference>
<keyword evidence="9" id="KW-0539">Nucleus</keyword>
<evidence type="ECO:0000256" key="6">
    <source>
        <dbReference type="ARBA" id="ARBA00022741"/>
    </source>
</evidence>
<keyword evidence="6" id="KW-0547">Nucleotide-binding</keyword>
<feature type="region of interest" description="Disordered" evidence="11">
    <location>
        <begin position="1"/>
        <end position="23"/>
    </location>
</feature>
<evidence type="ECO:0000313" key="13">
    <source>
        <dbReference type="EMBL" id="TPX66333.1"/>
    </source>
</evidence>
<dbReference type="OrthoDB" id="10254973at2759"/>
<evidence type="ECO:0000256" key="11">
    <source>
        <dbReference type="SAM" id="MobiDB-lite"/>
    </source>
</evidence>
<keyword evidence="8 10" id="KW-0175">Coiled coil</keyword>
<dbReference type="SUPFAM" id="SSF52540">
    <property type="entry name" value="P-loop containing nucleoside triphosphate hydrolases"/>
    <property type="match status" value="1"/>
</dbReference>
<dbReference type="EMBL" id="QEAP01000446">
    <property type="protein sequence ID" value="TPX66333.1"/>
    <property type="molecule type" value="Genomic_DNA"/>
</dbReference>
<dbReference type="GO" id="GO:0030915">
    <property type="term" value="C:Smc5-Smc6 complex"/>
    <property type="evidence" value="ECO:0007669"/>
    <property type="project" value="TreeGrafter"/>
</dbReference>
<keyword evidence="7" id="KW-0067">ATP-binding</keyword>
<evidence type="ECO:0000256" key="9">
    <source>
        <dbReference type="ARBA" id="ARBA00023242"/>
    </source>
</evidence>
<comment type="caution">
    <text evidence="13">The sequence shown here is derived from an EMBL/GenBank/DDBJ whole genome shotgun (WGS) entry which is preliminary data.</text>
</comment>
<dbReference type="Proteomes" id="UP000320333">
    <property type="component" value="Unassembled WGS sequence"/>
</dbReference>
<sequence length="1107" mass="125843">MALGDLKEEPGSTPVRERPASLSQAQFDKVMRKRKRNSAAFMNAFDRYLIGSIVQITLTNFVTYDYVQFSPGPNLNMVIGPNGTGKSTIVCAIALGLGGSPQILARANEVKDYVKKNKEKATIEIEVKTEDGTSVIERSFKTTSKSSTWKIDGHPTTEKNIKEYIKKLNIQVDNLCQFLPQDKVASFAKMKPDELLRETERAVGGDELLPMHDKLISDGKELKAVEEVLATDIEALAVLEKKQSSQSELVEKLRERERRLHEATVLKMAIPLSEYDVLHAEYVEIKAEKKDAKLKLDAALAVVAPVSDIYGKLKRASQTAKTLVQKTGDWFNKEGLNKVTAAQEQIAENEEQERSHGAHVRTAKKSLDEWINKLDVARAKRDQSQREVDRIKSDLDRAGLLDASGRQLDPEKSPEIQEIHERMTQIKDDADNCYAEISGLNDQKHPLFDGMKRMEDRVVQLRHELGETASVANRKLQALQRLNETAYRAVQFLRSNHGLQFEKQVFEPICMGINASQPEYARALETFIGYNRLITFVTQTENDYKTLRDYLYDVKKLRVNVVCVQNIRSEFKSAISQAELDRLGFDGVLIDFVQGHPVYLSALMQYTGVHQTPICLRADRGFNYNQVDNHSNIQSYACGDYSYSVRGAYGSKSTKSEAMRDAQILKLSVDVEKQDQLKQEIQNAEDAVSQSKRDLDSLSAKEKVMRQRFEDLKRERASLNERKREIMDRPKAYERKCVELEQYELRVSNVEEALEKSRAKLHELNSQKQRYAIDRAKLTMSFVKRHLESCDMLDQLIQTTVDRVQLEAEAGDASIVESRAKDQNTEIQNQYARITEKFAAVKAKAEVALRAAQAAVPESTSDAVREEVAHVKANNTLEELLDQLTRVQARADILANTDPKVLEQFERRALEIDAAKAKIAKIQQNILKLKKSIENMRQVWEGQLNELVTKINNQFSKSLQNIGCAGEIKIGKEEDFNKWRIDILVKFRDTEKLQILDDQRQSGGERSVTTITYLMALQQLSKAPFRVVDEINQGMDPRNERAVHSQMVETACEAGSSQYFLITPKLLPDLEYHVNMKILTIYNGDYQPEKFDIEGFLTKKKLRMAAS</sequence>
<evidence type="ECO:0000313" key="14">
    <source>
        <dbReference type="Proteomes" id="UP000320333"/>
    </source>
</evidence>
<dbReference type="AlphaFoldDB" id="A0A507EQH2"/>
<reference evidence="13 14" key="1">
    <citation type="journal article" date="2019" name="Sci. Rep.">
        <title>Comparative genomics of chytrid fungi reveal insights into the obligate biotrophic and pathogenic lifestyle of Synchytrium endobioticum.</title>
        <authorList>
            <person name="van de Vossenberg B.T.L.H."/>
            <person name="Warris S."/>
            <person name="Nguyen H.D.T."/>
            <person name="van Gent-Pelzer M.P.E."/>
            <person name="Joly D.L."/>
            <person name="van de Geest H.C."/>
            <person name="Bonants P.J.M."/>
            <person name="Smith D.S."/>
            <person name="Levesque C.A."/>
            <person name="van der Lee T.A.J."/>
        </authorList>
    </citation>
    <scope>NUCLEOTIDE SEQUENCE [LARGE SCALE GENOMIC DNA]</scope>
    <source>
        <strain evidence="13 14">CBS 675.73</strain>
    </source>
</reference>
<evidence type="ECO:0000256" key="10">
    <source>
        <dbReference type="SAM" id="Coils"/>
    </source>
</evidence>
<dbReference type="PANTHER" id="PTHR45916:SF1">
    <property type="entry name" value="STRUCTURAL MAINTENANCE OF CHROMOSOMES PROTEIN 5"/>
    <property type="match status" value="1"/>
</dbReference>
<dbReference type="GO" id="GO:0005524">
    <property type="term" value="F:ATP binding"/>
    <property type="evidence" value="ECO:0007669"/>
    <property type="project" value="UniProtKB-KW"/>
</dbReference>
<evidence type="ECO:0000256" key="3">
    <source>
        <dbReference type="ARBA" id="ARBA00010171"/>
    </source>
</evidence>
<dbReference type="GO" id="GO:0003697">
    <property type="term" value="F:single-stranded DNA binding"/>
    <property type="evidence" value="ECO:0007669"/>
    <property type="project" value="TreeGrafter"/>
</dbReference>
<proteinExistence type="inferred from homology"/>
<dbReference type="GO" id="GO:0005634">
    <property type="term" value="C:nucleus"/>
    <property type="evidence" value="ECO:0007669"/>
    <property type="project" value="UniProtKB-SubCell"/>
</dbReference>
<keyword evidence="14" id="KW-1185">Reference proteome</keyword>
<evidence type="ECO:0000256" key="2">
    <source>
        <dbReference type="ARBA" id="ARBA00004286"/>
    </source>
</evidence>